<comment type="similarity">
    <text evidence="10">In the C-terminal section; belongs to the DAO family.</text>
</comment>
<evidence type="ECO:0000256" key="7">
    <source>
        <dbReference type="ARBA" id="ARBA00022827"/>
    </source>
</evidence>
<dbReference type="InterPro" id="IPR029063">
    <property type="entry name" value="SAM-dependent_MTases_sf"/>
</dbReference>
<feature type="region of interest" description="tRNA (mnm(5)s(2)U34)-methyltransferase" evidence="10">
    <location>
        <begin position="1"/>
        <end position="232"/>
    </location>
</feature>
<keyword evidence="8 10" id="KW-0560">Oxidoreductase</keyword>
<evidence type="ECO:0000256" key="6">
    <source>
        <dbReference type="ARBA" id="ARBA00022694"/>
    </source>
</evidence>
<dbReference type="RefSeq" id="WP_135811998.1">
    <property type="nucleotide sequence ID" value="NZ_RQEV01000003.1"/>
</dbReference>
<evidence type="ECO:0000313" key="13">
    <source>
        <dbReference type="EMBL" id="TGK20696.1"/>
    </source>
</evidence>
<dbReference type="GO" id="GO:0050660">
    <property type="term" value="F:flavin adenine dinucleotide binding"/>
    <property type="evidence" value="ECO:0007669"/>
    <property type="project" value="UniProtKB-UniRule"/>
</dbReference>
<dbReference type="Gene3D" id="3.30.9.10">
    <property type="entry name" value="D-Amino Acid Oxidase, subunit A, domain 2"/>
    <property type="match status" value="1"/>
</dbReference>
<dbReference type="Pfam" id="PF01266">
    <property type="entry name" value="DAO"/>
    <property type="match status" value="1"/>
</dbReference>
<dbReference type="EC" id="2.1.1.61" evidence="10"/>
<evidence type="ECO:0000256" key="5">
    <source>
        <dbReference type="ARBA" id="ARBA00022691"/>
    </source>
</evidence>
<dbReference type="EMBL" id="RQEV01000003">
    <property type="protein sequence ID" value="TGK20696.1"/>
    <property type="molecule type" value="Genomic_DNA"/>
</dbReference>
<feature type="domain" description="FAD dependent oxidoreductase" evidence="11">
    <location>
        <begin position="255"/>
        <end position="618"/>
    </location>
</feature>
<accession>A0A4R9GR96</accession>
<evidence type="ECO:0000259" key="12">
    <source>
        <dbReference type="Pfam" id="PF05430"/>
    </source>
</evidence>
<feature type="region of interest" description="FAD-dependent cmnm(5)s(2)U34 oxidoreductase" evidence="10">
    <location>
        <begin position="259"/>
        <end position="655"/>
    </location>
</feature>
<keyword evidence="3 10" id="KW-0285">Flavoprotein</keyword>
<reference evidence="13" key="1">
    <citation type="journal article" date="2019" name="PLoS Negl. Trop. Dis.">
        <title>Revisiting the worldwide diversity of Leptospira species in the environment.</title>
        <authorList>
            <person name="Vincent A.T."/>
            <person name="Schiettekatte O."/>
            <person name="Bourhy P."/>
            <person name="Veyrier F.J."/>
            <person name="Picardeau M."/>
        </authorList>
    </citation>
    <scope>NUCLEOTIDE SEQUENCE [LARGE SCALE GENOMIC DNA]</scope>
    <source>
        <strain evidence="13">SCS5</strain>
    </source>
</reference>
<dbReference type="InterPro" id="IPR023032">
    <property type="entry name" value="tRNA_MAMT_biosynth_bifunc_MnmC"/>
</dbReference>
<comment type="catalytic activity">
    <reaction evidence="10">
        <text>5-aminomethyl-2-thiouridine(34) in tRNA + S-adenosyl-L-methionine = 5-methylaminomethyl-2-thiouridine(34) in tRNA + S-adenosyl-L-homocysteine + H(+)</text>
        <dbReference type="Rhea" id="RHEA:19569"/>
        <dbReference type="Rhea" id="RHEA-COMP:10195"/>
        <dbReference type="Rhea" id="RHEA-COMP:10197"/>
        <dbReference type="ChEBI" id="CHEBI:15378"/>
        <dbReference type="ChEBI" id="CHEBI:57856"/>
        <dbReference type="ChEBI" id="CHEBI:59789"/>
        <dbReference type="ChEBI" id="CHEBI:74454"/>
        <dbReference type="ChEBI" id="CHEBI:74455"/>
        <dbReference type="EC" id="2.1.1.61"/>
    </reaction>
</comment>
<keyword evidence="7 10" id="KW-0274">FAD</keyword>
<dbReference type="GO" id="GO:0002097">
    <property type="term" value="P:tRNA wobble base modification"/>
    <property type="evidence" value="ECO:0007669"/>
    <property type="project" value="UniProtKB-UniRule"/>
</dbReference>
<dbReference type="NCBIfam" id="NF002481">
    <property type="entry name" value="PRK01747.1-2"/>
    <property type="match status" value="1"/>
</dbReference>
<evidence type="ECO:0000256" key="1">
    <source>
        <dbReference type="ARBA" id="ARBA00022490"/>
    </source>
</evidence>
<comment type="function">
    <text evidence="10">Catalyzes the last two steps in the biosynthesis of 5-methylaminomethyl-2-thiouridine (mnm(5)s(2)U) at the wobble position (U34) in tRNA. Catalyzes the FAD-dependent demodification of cmnm(5)s(2)U34 to nm(5)s(2)U34, followed by the transfer of a methyl group from S-adenosyl-L-methionine to nm(5)s(2)U34, to form mnm(5)s(2)U34.</text>
</comment>
<keyword evidence="1 10" id="KW-0963">Cytoplasm</keyword>
<keyword evidence="9 10" id="KW-0511">Multifunctional enzyme</keyword>
<keyword evidence="4 10" id="KW-0808">Transferase</keyword>
<comment type="caution">
    <text evidence="13">The sequence shown here is derived from an EMBL/GenBank/DDBJ whole genome shotgun (WGS) entry which is preliminary data.</text>
</comment>
<proteinExistence type="inferred from homology"/>
<dbReference type="EC" id="1.5.-.-" evidence="10"/>
<dbReference type="PANTHER" id="PTHR13847:SF283">
    <property type="entry name" value="TRNA 5-METHYLAMINOMETHYL-2-THIOURIDINE BIOSYNTHESIS BIFUNCTIONAL PROTEIN MNMC"/>
    <property type="match status" value="1"/>
</dbReference>
<evidence type="ECO:0000313" key="14">
    <source>
        <dbReference type="Proteomes" id="UP000297855"/>
    </source>
</evidence>
<evidence type="ECO:0000256" key="4">
    <source>
        <dbReference type="ARBA" id="ARBA00022679"/>
    </source>
</evidence>
<evidence type="ECO:0000259" key="11">
    <source>
        <dbReference type="Pfam" id="PF01266"/>
    </source>
</evidence>
<dbReference type="Gene3D" id="3.40.50.150">
    <property type="entry name" value="Vaccinia Virus protein VP39"/>
    <property type="match status" value="1"/>
</dbReference>
<dbReference type="InterPro" id="IPR047785">
    <property type="entry name" value="tRNA_MNMC2"/>
</dbReference>
<keyword evidence="2 10" id="KW-0489">Methyltransferase</keyword>
<feature type="domain" description="MnmC-like methyltransferase" evidence="12">
    <location>
        <begin position="110"/>
        <end position="230"/>
    </location>
</feature>
<organism evidence="13 14">
    <name type="scientific">Leptospira fluminis</name>
    <dbReference type="NCBI Taxonomy" id="2484979"/>
    <lineage>
        <taxon>Bacteria</taxon>
        <taxon>Pseudomonadati</taxon>
        <taxon>Spirochaetota</taxon>
        <taxon>Spirochaetia</taxon>
        <taxon>Leptospirales</taxon>
        <taxon>Leptospiraceae</taxon>
        <taxon>Leptospira</taxon>
    </lineage>
</organism>
<dbReference type="NCBIfam" id="TIGR03197">
    <property type="entry name" value="MnmC_Cterm"/>
    <property type="match status" value="1"/>
</dbReference>
<evidence type="ECO:0000256" key="2">
    <source>
        <dbReference type="ARBA" id="ARBA00022603"/>
    </source>
</evidence>
<dbReference type="InterPro" id="IPR006076">
    <property type="entry name" value="FAD-dep_OxRdtase"/>
</dbReference>
<dbReference type="NCBIfam" id="NF033855">
    <property type="entry name" value="tRNA_MNMC2"/>
    <property type="match status" value="1"/>
</dbReference>
<dbReference type="Pfam" id="PF05430">
    <property type="entry name" value="Methyltransf_30"/>
    <property type="match status" value="1"/>
</dbReference>
<dbReference type="Gene3D" id="3.50.50.60">
    <property type="entry name" value="FAD/NAD(P)-binding domain"/>
    <property type="match status" value="1"/>
</dbReference>
<keyword evidence="5 10" id="KW-0949">S-adenosyl-L-methionine</keyword>
<dbReference type="GO" id="GO:0032259">
    <property type="term" value="P:methylation"/>
    <property type="evidence" value="ECO:0007669"/>
    <property type="project" value="UniProtKB-KW"/>
</dbReference>
<evidence type="ECO:0000256" key="9">
    <source>
        <dbReference type="ARBA" id="ARBA00023268"/>
    </source>
</evidence>
<dbReference type="SUPFAM" id="SSF54373">
    <property type="entry name" value="FAD-linked reductases, C-terminal domain"/>
    <property type="match status" value="1"/>
</dbReference>
<dbReference type="GO" id="GO:0016645">
    <property type="term" value="F:oxidoreductase activity, acting on the CH-NH group of donors"/>
    <property type="evidence" value="ECO:0007669"/>
    <property type="project" value="InterPro"/>
</dbReference>
<dbReference type="Proteomes" id="UP000297855">
    <property type="component" value="Unassembled WGS sequence"/>
</dbReference>
<keyword evidence="14" id="KW-1185">Reference proteome</keyword>
<dbReference type="PANTHER" id="PTHR13847">
    <property type="entry name" value="SARCOSINE DEHYDROGENASE-RELATED"/>
    <property type="match status" value="1"/>
</dbReference>
<evidence type="ECO:0000256" key="10">
    <source>
        <dbReference type="HAMAP-Rule" id="MF_01102"/>
    </source>
</evidence>
<dbReference type="GO" id="GO:0004808">
    <property type="term" value="F:tRNA (5-methylaminomethyl-2-thiouridylate)(34)-methyltransferase activity"/>
    <property type="evidence" value="ECO:0007669"/>
    <property type="project" value="UniProtKB-EC"/>
</dbReference>
<comment type="similarity">
    <text evidence="10">In the N-terminal section; belongs to the methyltransferase superfamily. tRNA (mnm(5)s(2)U34)-methyltransferase family.</text>
</comment>
<dbReference type="InterPro" id="IPR008471">
    <property type="entry name" value="MnmC-like_methylTransf"/>
</dbReference>
<name>A0A4R9GR96_9LEPT</name>
<comment type="cofactor">
    <cofactor evidence="10">
        <name>FAD</name>
        <dbReference type="ChEBI" id="CHEBI:57692"/>
    </cofactor>
</comment>
<dbReference type="OrthoDB" id="9786494at2"/>
<dbReference type="AlphaFoldDB" id="A0A4R9GR96"/>
<comment type="subcellular location">
    <subcellularLocation>
        <location evidence="10">Cytoplasm</location>
    </subcellularLocation>
</comment>
<sequence length="655" mass="74080">MIEWKDNGTPVSTDFDDIYFSPQNGLEETKHVFLSGNRLYERWTEGPFSEKKSFCILEIGFGTGLNFLATWQLWKQTKGRNPYSLLRFVSYELFPLTSGEIGTAISNFPELTPYLEIFLKQYSALVPGCNHFLFETEGVALDLWIGDARECLPESSGRFDAFFLDGFAPSKNPELWGPDITKHFSTLALKDSTFATFTVARTVKDSMESAGFEIRKVPGYGKKKEMLAGTFSREPKEQEGFPFRRNYPRGKPPEKVIIVGAGLAGAGIARAFALRGVQVSVWDDAPPSRASSIPKAISHPNLTKFPSPASLWTLRGFSHSLRRYPDLLSKKAYEIAGTLQFPGMEMSWERMVEGIRSHRLSEEIVEPEENANAKYPDLGKETRGVFYRKGFWTETPEFVSRILEHPNVFRMNAKVSRLERSENSWKVFREDGKPEDADCVILANSSGIQPLLENLLEECLFPLSKVRGQLLELSSEIPDGSGPIMIGEHYLTPSKKGIRVLGSTFDEFDADPEPREKDRDKLLDYAEKLFREGAWKARKYEVVRQFVGFRSQTKDRFPVLGEILEPKEFRRSYTGSALPKNRNKTIPPIEPLRGLYVFGGLGSRGVISSLIGGETLVSLVLGEPLPIENSLYLALHPSRFLYREIRKKDVGKEKE</sequence>
<evidence type="ECO:0000256" key="8">
    <source>
        <dbReference type="ARBA" id="ARBA00023002"/>
    </source>
</evidence>
<protein>
    <recommendedName>
        <fullName evidence="10">tRNA 5-methylaminomethyl-2-thiouridine biosynthesis bifunctional protein MnmC</fullName>
        <shortName evidence="10">tRNA mnm(5)s(2)U biosynthesis bifunctional protein</shortName>
    </recommendedName>
    <domain>
        <recommendedName>
            <fullName evidence="10">tRNA (mnm(5)s(2)U34)-methyltransferase</fullName>
            <ecNumber evidence="10">2.1.1.61</ecNumber>
        </recommendedName>
    </domain>
    <domain>
        <recommendedName>
            <fullName evidence="10">FAD-dependent cmnm(5)s(2)U34 oxidoreductase</fullName>
            <ecNumber evidence="10">1.5.-.-</ecNumber>
        </recommendedName>
    </domain>
</protein>
<evidence type="ECO:0000256" key="3">
    <source>
        <dbReference type="ARBA" id="ARBA00022630"/>
    </source>
</evidence>
<dbReference type="SUPFAM" id="SSF51905">
    <property type="entry name" value="FAD/NAD(P)-binding domain"/>
    <property type="match status" value="1"/>
</dbReference>
<dbReference type="HAMAP" id="MF_01102">
    <property type="entry name" value="MnmC"/>
    <property type="match status" value="1"/>
</dbReference>
<dbReference type="InterPro" id="IPR036188">
    <property type="entry name" value="FAD/NAD-bd_sf"/>
</dbReference>
<dbReference type="GO" id="GO:0005737">
    <property type="term" value="C:cytoplasm"/>
    <property type="evidence" value="ECO:0007669"/>
    <property type="project" value="UniProtKB-SubCell"/>
</dbReference>
<keyword evidence="6 10" id="KW-0819">tRNA processing</keyword>
<dbReference type="InterPro" id="IPR017610">
    <property type="entry name" value="tRNA_S-uridine_synth_MnmC_C"/>
</dbReference>
<gene>
    <name evidence="10 13" type="primary">mnmC</name>
    <name evidence="13" type="ORF">EHO61_02135</name>
</gene>